<dbReference type="RefSeq" id="WP_139199802.1">
    <property type="nucleotide sequence ID" value="NZ_FOAT01000009.1"/>
</dbReference>
<protein>
    <submittedName>
        <fullName evidence="1">Uncharacterized protein</fullName>
    </submittedName>
</protein>
<gene>
    <name evidence="1" type="ORF">SAMN05216469_1092</name>
</gene>
<dbReference type="EMBL" id="FOAT01000009">
    <property type="protein sequence ID" value="SEK97576.1"/>
    <property type="molecule type" value="Genomic_DNA"/>
</dbReference>
<proteinExistence type="predicted"/>
<evidence type="ECO:0000313" key="1">
    <source>
        <dbReference type="EMBL" id="SEK97576.1"/>
    </source>
</evidence>
<dbReference type="Proteomes" id="UP000186015">
    <property type="component" value="Unassembled WGS sequence"/>
</dbReference>
<reference evidence="1 2" key="1">
    <citation type="submission" date="2016-10" db="EMBL/GenBank/DDBJ databases">
        <authorList>
            <person name="de Groot N.N."/>
        </authorList>
    </citation>
    <scope>NUCLEOTIDE SEQUENCE [LARGE SCALE GENOMIC DNA]</scope>
    <source>
        <strain evidence="1 2">KH2T6</strain>
    </source>
</reference>
<evidence type="ECO:0000313" key="2">
    <source>
        <dbReference type="Proteomes" id="UP000186015"/>
    </source>
</evidence>
<sequence length="342" mass="40550">MGKDKKILLYRIDEQAKGVIFVVTEDNESVWGKISEDAYSIVSFDDVFRDITEFRNNFLDYEQLTDELIGAINGRGAVFREILERFDDNRLNSFNFFTRYYSDTLRDVFTEARADIDKAGAFFNTRALKKSTEYVNEVFNHIREVMRDDWNFDFNSESDMKAFRLSFDKIIIRGNDRNDIYTVADTALVTFFYDFSFAIHKMKLYVCDCKYCHKRYLGSRNSVCCDSKECQSLYQRDMKNEKRRTKAKDPYEIHKTKLTTYLSQHTSALKATVQEDMKYVNKFKARNSEFKQRMQDEIERCRAENIIPGDEQDKLLQKIEAEIVVYQSQIEDEWRVAQGKKK</sequence>
<organism evidence="1 2">
    <name type="scientific">Ruminococcus albus</name>
    <dbReference type="NCBI Taxonomy" id="1264"/>
    <lineage>
        <taxon>Bacteria</taxon>
        <taxon>Bacillati</taxon>
        <taxon>Bacillota</taxon>
        <taxon>Clostridia</taxon>
        <taxon>Eubacteriales</taxon>
        <taxon>Oscillospiraceae</taxon>
        <taxon>Ruminococcus</taxon>
    </lineage>
</organism>
<accession>A0A1H7LFC7</accession>
<dbReference type="OrthoDB" id="1817383at2"/>
<dbReference type="AlphaFoldDB" id="A0A1H7LFC7"/>
<name>A0A1H7LFC7_RUMAL</name>